<dbReference type="PROSITE" id="PS01183">
    <property type="entry name" value="UBIE_1"/>
    <property type="match status" value="1"/>
</dbReference>
<accession>A0A165TZE7</accession>
<dbReference type="InterPro" id="IPR004033">
    <property type="entry name" value="UbiE/COQ5_MeTrFase"/>
</dbReference>
<keyword evidence="4" id="KW-0831">Ubiquinone biosynthesis</keyword>
<feature type="binding site" evidence="4">
    <location>
        <position position="110"/>
    </location>
    <ligand>
        <name>S-adenosyl-L-methionine</name>
        <dbReference type="ChEBI" id="CHEBI:59789"/>
    </ligand>
</feature>
<feature type="binding site" evidence="4">
    <location>
        <position position="136"/>
    </location>
    <ligand>
        <name>S-adenosyl-L-methionine</name>
        <dbReference type="ChEBI" id="CHEBI:59789"/>
    </ligand>
</feature>
<comment type="similarity">
    <text evidence="4">Belongs to the class I-like SAM-binding methyltransferase superfamily. MenG/UbiE family.</text>
</comment>
<sequence>MQTSLRVSTRSTIKRHSHRAFAACRSYAQNHTEGPAQDTSRTTHFGFKTIPESSKESLVKDVFDSVASKYDIMNDAMSLGIHRLWKDDYVSSLKPGRRGPMKCIDVAGGTGDIALRILDFAREKYADRETSVSVVDINTQMLKEGERRFKKTMYHNTPQVSFHEGNAQALSKEEFPDNAFDLYTIAFGIRNCTSIPMVLQEAYRVLKPGGTFACLEFSKVTNPLLGSVYDQYSFSVIPLLGTILAGDRESYQYLVESIRRFPSQPDFAKMIQDAGFSTGGMFEGRGGAWRDLWGGVACIHTGVKI</sequence>
<comment type="subcellular location">
    <subcellularLocation>
        <location evidence="4">Mitochondrion inner membrane</location>
        <topology evidence="4">Peripheral membrane protein</topology>
        <orientation evidence="4">Matrix side</orientation>
    </subcellularLocation>
</comment>
<dbReference type="NCBIfam" id="TIGR01934">
    <property type="entry name" value="MenG_MenH_UbiE"/>
    <property type="match status" value="1"/>
</dbReference>
<dbReference type="GO" id="GO:0032259">
    <property type="term" value="P:methylation"/>
    <property type="evidence" value="ECO:0007669"/>
    <property type="project" value="UniProtKB-KW"/>
</dbReference>
<keyword evidence="6" id="KW-1185">Reference proteome</keyword>
<dbReference type="Proteomes" id="UP000076761">
    <property type="component" value="Unassembled WGS sequence"/>
</dbReference>
<keyword evidence="2 4" id="KW-0808">Transferase</keyword>
<gene>
    <name evidence="4" type="primary">COQ5</name>
    <name evidence="5" type="ORF">NEOLEDRAFT_1155110</name>
</gene>
<keyword evidence="4" id="KW-0999">Mitochondrion inner membrane</keyword>
<dbReference type="AlphaFoldDB" id="A0A165TZE7"/>
<dbReference type="InParanoid" id="A0A165TZE7"/>
<dbReference type="Pfam" id="PF01209">
    <property type="entry name" value="Ubie_methyltran"/>
    <property type="match status" value="1"/>
</dbReference>
<dbReference type="PROSITE" id="PS01184">
    <property type="entry name" value="UBIE_2"/>
    <property type="match status" value="1"/>
</dbReference>
<evidence type="ECO:0000313" key="6">
    <source>
        <dbReference type="Proteomes" id="UP000076761"/>
    </source>
</evidence>
<dbReference type="HAMAP" id="MF_01813">
    <property type="entry name" value="MenG_UbiE_methyltr"/>
    <property type="match status" value="1"/>
</dbReference>
<dbReference type="GO" id="GO:0031314">
    <property type="term" value="C:extrinsic component of mitochondrial inner membrane"/>
    <property type="evidence" value="ECO:0007669"/>
    <property type="project" value="UniProtKB-UniRule"/>
</dbReference>
<dbReference type="PANTHER" id="PTHR43591">
    <property type="entry name" value="METHYLTRANSFERASE"/>
    <property type="match status" value="1"/>
</dbReference>
<comment type="pathway">
    <text evidence="4">Cofactor biosynthesis; ubiquinone biosynthesis.</text>
</comment>
<evidence type="ECO:0000256" key="1">
    <source>
        <dbReference type="ARBA" id="ARBA00022603"/>
    </source>
</evidence>
<dbReference type="SUPFAM" id="SSF53335">
    <property type="entry name" value="S-adenosyl-L-methionine-dependent methyltransferases"/>
    <property type="match status" value="1"/>
</dbReference>
<dbReference type="PROSITE" id="PS51608">
    <property type="entry name" value="SAM_MT_UBIE"/>
    <property type="match status" value="1"/>
</dbReference>
<evidence type="ECO:0000256" key="4">
    <source>
        <dbReference type="HAMAP-Rule" id="MF_03191"/>
    </source>
</evidence>
<keyword evidence="4" id="KW-0472">Membrane</keyword>
<proteinExistence type="inferred from homology"/>
<dbReference type="InterPro" id="IPR029063">
    <property type="entry name" value="SAM-dependent_MTases_sf"/>
</dbReference>
<dbReference type="UniPathway" id="UPA00232"/>
<reference evidence="5 6" key="1">
    <citation type="journal article" date="2016" name="Mol. Biol. Evol.">
        <title>Comparative Genomics of Early-Diverging Mushroom-Forming Fungi Provides Insights into the Origins of Lignocellulose Decay Capabilities.</title>
        <authorList>
            <person name="Nagy L.G."/>
            <person name="Riley R."/>
            <person name="Tritt A."/>
            <person name="Adam C."/>
            <person name="Daum C."/>
            <person name="Floudas D."/>
            <person name="Sun H."/>
            <person name="Yadav J.S."/>
            <person name="Pangilinan J."/>
            <person name="Larsson K.H."/>
            <person name="Matsuura K."/>
            <person name="Barry K."/>
            <person name="Labutti K."/>
            <person name="Kuo R."/>
            <person name="Ohm R.A."/>
            <person name="Bhattacharya S.S."/>
            <person name="Shirouzu T."/>
            <person name="Yoshinaga Y."/>
            <person name="Martin F.M."/>
            <person name="Grigoriev I.V."/>
            <person name="Hibbett D.S."/>
        </authorList>
    </citation>
    <scope>NUCLEOTIDE SEQUENCE [LARGE SCALE GENOMIC DNA]</scope>
    <source>
        <strain evidence="5 6">HHB14362 ss-1</strain>
    </source>
</reference>
<comment type="catalytic activity">
    <reaction evidence="4">
        <text>a 2-methoxy-6-(all-trans-polyprenyl)benzene-1,4-diol + S-adenosyl-L-methionine = a 5-methoxy-2-methyl-3-(all-trans-polyprenyl)benzene-1,4-diol + S-adenosyl-L-homocysteine + H(+)</text>
        <dbReference type="Rhea" id="RHEA:28286"/>
        <dbReference type="Rhea" id="RHEA-COMP:10858"/>
        <dbReference type="Rhea" id="RHEA-COMP:10859"/>
        <dbReference type="ChEBI" id="CHEBI:15378"/>
        <dbReference type="ChEBI" id="CHEBI:57856"/>
        <dbReference type="ChEBI" id="CHEBI:59789"/>
        <dbReference type="ChEBI" id="CHEBI:84166"/>
        <dbReference type="ChEBI" id="CHEBI:84167"/>
        <dbReference type="EC" id="2.1.1.201"/>
    </reaction>
</comment>
<dbReference type="Gene3D" id="3.40.50.150">
    <property type="entry name" value="Vaccinia Virus protein VP39"/>
    <property type="match status" value="1"/>
</dbReference>
<dbReference type="EMBL" id="KV425562">
    <property type="protein sequence ID" value="KZT27402.1"/>
    <property type="molecule type" value="Genomic_DNA"/>
</dbReference>
<evidence type="ECO:0000256" key="3">
    <source>
        <dbReference type="ARBA" id="ARBA00022691"/>
    </source>
</evidence>
<dbReference type="PANTHER" id="PTHR43591:SF24">
    <property type="entry name" value="2-METHOXY-6-POLYPRENYL-1,4-BENZOQUINOL METHYLASE, MITOCHONDRIAL"/>
    <property type="match status" value="1"/>
</dbReference>
<feature type="binding site" evidence="4">
    <location>
        <begin position="166"/>
        <end position="167"/>
    </location>
    <ligand>
        <name>S-adenosyl-L-methionine</name>
        <dbReference type="ChEBI" id="CHEBI:59789"/>
    </ligand>
</feature>
<comment type="function">
    <text evidence="4">Methyltransferase required for the conversion of 2-polyprenyl-6-methoxy-1,4-benzoquinol (DDMQH2) to 2-polyprenyl-3-methyl-6-methoxy-1,4-benzoquinol (DMQH2).</text>
</comment>
<dbReference type="InterPro" id="IPR023576">
    <property type="entry name" value="UbiE/COQ5_MeTrFase_CS"/>
</dbReference>
<dbReference type="CDD" id="cd02440">
    <property type="entry name" value="AdoMet_MTases"/>
    <property type="match status" value="1"/>
</dbReference>
<keyword evidence="1 4" id="KW-0489">Methyltransferase</keyword>
<name>A0A165TZE7_9AGAM</name>
<evidence type="ECO:0000313" key="5">
    <source>
        <dbReference type="EMBL" id="KZT27402.1"/>
    </source>
</evidence>
<dbReference type="OrthoDB" id="6329284at2759"/>
<dbReference type="GO" id="GO:0008425">
    <property type="term" value="F:2-methoxy-6-polyprenyl-1,4-benzoquinol methyltransferase activity"/>
    <property type="evidence" value="ECO:0007669"/>
    <property type="project" value="UniProtKB-UniRule"/>
</dbReference>
<organism evidence="5 6">
    <name type="scientific">Neolentinus lepideus HHB14362 ss-1</name>
    <dbReference type="NCBI Taxonomy" id="1314782"/>
    <lineage>
        <taxon>Eukaryota</taxon>
        <taxon>Fungi</taxon>
        <taxon>Dikarya</taxon>
        <taxon>Basidiomycota</taxon>
        <taxon>Agaricomycotina</taxon>
        <taxon>Agaricomycetes</taxon>
        <taxon>Gloeophyllales</taxon>
        <taxon>Gloeophyllaceae</taxon>
        <taxon>Neolentinus</taxon>
    </lineage>
</organism>
<protein>
    <recommendedName>
        <fullName evidence="4">2-methoxy-6-polyprenyl-1,4-benzoquinol methylase, mitochondrial</fullName>
        <ecNumber evidence="4">2.1.1.201</ecNumber>
    </recommendedName>
    <alternativeName>
        <fullName evidence="4">Ubiquinone biosynthesis methyltransferase COQ5</fullName>
    </alternativeName>
</protein>
<dbReference type="STRING" id="1314782.A0A165TZE7"/>
<keyword evidence="3 4" id="KW-0949">S-adenosyl-L-methionine</keyword>
<dbReference type="FunCoup" id="A0A165TZE7">
    <property type="interactions" value="238"/>
</dbReference>
<comment type="subunit">
    <text evidence="4">Component of a multi-subunit COQ enzyme complex, composed of at least COQ3, COQ4, COQ5, COQ6, COQ7 and COQ9.</text>
</comment>
<dbReference type="EC" id="2.1.1.201" evidence="4"/>
<comment type="caution">
    <text evidence="4">Lacks conserved residue(s) required for the propagation of feature annotation.</text>
</comment>
<evidence type="ECO:0000256" key="2">
    <source>
        <dbReference type="ARBA" id="ARBA00022679"/>
    </source>
</evidence>
<keyword evidence="4" id="KW-0496">Mitochondrion</keyword>